<evidence type="ECO:0000313" key="4">
    <source>
        <dbReference type="EMBL" id="AWI75090.1"/>
    </source>
</evidence>
<sequence>MQNRPAPPSSAPLAAYELAAGLLLTWACAAGAAAVLGLPAGVQFAAVLVYLGMAGLILRAWPRLRESLGAANRVTLLRACLVSIIAGAAWFPDALAANALPLAILSTAALALDGLDGWVARRSNSTSAFGARFDMELDAFFILALSFAVWQLDKAGAWVLAIGAMRYVFVLAMHPLPWLGAALPDSFRRKVVCVWQVGSLLVCLLPAVSATAATAILLVSLTTLSISFALDIGWLFQHARRSGASPQS</sequence>
<keyword evidence="3" id="KW-1133">Transmembrane helix</keyword>
<name>A0A2U8GNL4_9RHOO</name>
<gene>
    <name evidence="4" type="ORF">CEW83_07550</name>
</gene>
<dbReference type="InterPro" id="IPR043130">
    <property type="entry name" value="CDP-OH_PTrfase_TM_dom"/>
</dbReference>
<dbReference type="GO" id="GO:0016780">
    <property type="term" value="F:phosphotransferase activity, for other substituted phosphate groups"/>
    <property type="evidence" value="ECO:0007669"/>
    <property type="project" value="InterPro"/>
</dbReference>
<evidence type="ECO:0000256" key="3">
    <source>
        <dbReference type="SAM" id="Phobius"/>
    </source>
</evidence>
<dbReference type="Gene3D" id="1.20.120.1760">
    <property type="match status" value="1"/>
</dbReference>
<feature type="transmembrane region" description="Helical" evidence="3">
    <location>
        <begin position="44"/>
        <end position="62"/>
    </location>
</feature>
<evidence type="ECO:0000256" key="1">
    <source>
        <dbReference type="ARBA" id="ARBA00022679"/>
    </source>
</evidence>
<dbReference type="Proteomes" id="UP000244930">
    <property type="component" value="Chromosome"/>
</dbReference>
<feature type="transmembrane region" description="Helical" evidence="3">
    <location>
        <begin position="74"/>
        <end position="91"/>
    </location>
</feature>
<accession>A0A2U8GNL4</accession>
<protein>
    <submittedName>
        <fullName evidence="4">CDP-alcohol phosphatidyltransferase</fullName>
    </submittedName>
</protein>
<dbReference type="EMBL" id="CP022187">
    <property type="protein sequence ID" value="AWI75090.1"/>
    <property type="molecule type" value="Genomic_DNA"/>
</dbReference>
<reference evidence="4 5" key="1">
    <citation type="submission" date="2017-06" db="EMBL/GenBank/DDBJ databases">
        <title>Azoarcus.</title>
        <authorList>
            <person name="Woo J.-H."/>
            <person name="Kim H.-S."/>
        </authorList>
    </citation>
    <scope>NUCLEOTIDE SEQUENCE [LARGE SCALE GENOMIC DNA]</scope>
    <source>
        <strain evidence="4 5">TSPY31</strain>
    </source>
</reference>
<feature type="transmembrane region" description="Helical" evidence="3">
    <location>
        <begin position="215"/>
        <end position="236"/>
    </location>
</feature>
<evidence type="ECO:0000313" key="5">
    <source>
        <dbReference type="Proteomes" id="UP000244930"/>
    </source>
</evidence>
<dbReference type="GO" id="GO:0008654">
    <property type="term" value="P:phospholipid biosynthetic process"/>
    <property type="evidence" value="ECO:0007669"/>
    <property type="project" value="InterPro"/>
</dbReference>
<feature type="transmembrane region" description="Helical" evidence="3">
    <location>
        <begin position="191"/>
        <end position="209"/>
    </location>
</feature>
<comment type="similarity">
    <text evidence="2">Belongs to the CDP-alcohol phosphatidyltransferase class-I family.</text>
</comment>
<evidence type="ECO:0000256" key="2">
    <source>
        <dbReference type="RuleBase" id="RU003750"/>
    </source>
</evidence>
<dbReference type="InterPro" id="IPR048254">
    <property type="entry name" value="CDP_ALCOHOL_P_TRANSF_CS"/>
</dbReference>
<dbReference type="Pfam" id="PF01066">
    <property type="entry name" value="CDP-OH_P_transf"/>
    <property type="match status" value="1"/>
</dbReference>
<dbReference type="AlphaFoldDB" id="A0A2U8GNL4"/>
<keyword evidence="1 2" id="KW-0808">Transferase</keyword>
<organism evidence="4 5">
    <name type="scientific">Parazoarcus communis</name>
    <dbReference type="NCBI Taxonomy" id="41977"/>
    <lineage>
        <taxon>Bacteria</taxon>
        <taxon>Pseudomonadati</taxon>
        <taxon>Pseudomonadota</taxon>
        <taxon>Betaproteobacteria</taxon>
        <taxon>Rhodocyclales</taxon>
        <taxon>Zoogloeaceae</taxon>
        <taxon>Parazoarcus</taxon>
    </lineage>
</organism>
<dbReference type="InterPro" id="IPR000462">
    <property type="entry name" value="CDP-OH_P_trans"/>
</dbReference>
<dbReference type="PROSITE" id="PS00379">
    <property type="entry name" value="CDP_ALCOHOL_P_TRANSF"/>
    <property type="match status" value="1"/>
</dbReference>
<dbReference type="GO" id="GO:0016020">
    <property type="term" value="C:membrane"/>
    <property type="evidence" value="ECO:0007669"/>
    <property type="project" value="InterPro"/>
</dbReference>
<dbReference type="RefSeq" id="WP_108948798.1">
    <property type="nucleotide sequence ID" value="NZ_CP022187.1"/>
</dbReference>
<proteinExistence type="inferred from homology"/>
<keyword evidence="3" id="KW-0812">Transmembrane</keyword>
<keyword evidence="3" id="KW-0472">Membrane</keyword>
<dbReference type="KEGG" id="acom:CEW83_07550"/>
<keyword evidence="5" id="KW-1185">Reference proteome</keyword>
<feature type="transmembrane region" description="Helical" evidence="3">
    <location>
        <begin position="158"/>
        <end position="179"/>
    </location>
</feature>